<dbReference type="PANTHER" id="PTHR34914:SF1">
    <property type="entry name" value="LYMPHOCYTE EXPANSION MOLECULE"/>
    <property type="match status" value="1"/>
</dbReference>
<reference evidence="2" key="2">
    <citation type="submission" date="2025-08" db="UniProtKB">
        <authorList>
            <consortium name="Ensembl"/>
        </authorList>
    </citation>
    <scope>IDENTIFICATION</scope>
</reference>
<reference evidence="2" key="3">
    <citation type="submission" date="2025-09" db="UniProtKB">
        <authorList>
            <consortium name="Ensembl"/>
        </authorList>
    </citation>
    <scope>IDENTIFICATION</scope>
</reference>
<feature type="region of interest" description="Disordered" evidence="1">
    <location>
        <begin position="242"/>
        <end position="304"/>
    </location>
</feature>
<dbReference type="AlphaFoldDB" id="A0AAY4D4Y2"/>
<dbReference type="Ensembl" id="ENSDCDT00010050325.1">
    <property type="protein sequence ID" value="ENSDCDP00010040453.1"/>
    <property type="gene ID" value="ENSDCDG00010025827.1"/>
</dbReference>
<organism evidence="2 3">
    <name type="scientific">Denticeps clupeoides</name>
    <name type="common">denticle herring</name>
    <dbReference type="NCBI Taxonomy" id="299321"/>
    <lineage>
        <taxon>Eukaryota</taxon>
        <taxon>Metazoa</taxon>
        <taxon>Chordata</taxon>
        <taxon>Craniata</taxon>
        <taxon>Vertebrata</taxon>
        <taxon>Euteleostomi</taxon>
        <taxon>Actinopterygii</taxon>
        <taxon>Neopterygii</taxon>
        <taxon>Teleostei</taxon>
        <taxon>Clupei</taxon>
        <taxon>Clupeiformes</taxon>
        <taxon>Denticipitoidei</taxon>
        <taxon>Denticipitidae</taxon>
        <taxon>Denticeps</taxon>
    </lineage>
</organism>
<dbReference type="InterPro" id="IPR033557">
    <property type="entry name" value="CIMAP2"/>
</dbReference>
<evidence type="ECO:0000313" key="2">
    <source>
        <dbReference type="Ensembl" id="ENSDCDP00010040453.1"/>
    </source>
</evidence>
<accession>A0AAY4D4Y2</accession>
<reference evidence="2 3" key="1">
    <citation type="submission" date="2020-06" db="EMBL/GenBank/DDBJ databases">
        <authorList>
            <consortium name="Wellcome Sanger Institute Data Sharing"/>
        </authorList>
    </citation>
    <scope>NUCLEOTIDE SEQUENCE [LARGE SCALE GENOMIC DNA]</scope>
</reference>
<dbReference type="Pfam" id="PF07004">
    <property type="entry name" value="SHIPPO-rpt"/>
    <property type="match status" value="3"/>
</dbReference>
<evidence type="ECO:0000313" key="3">
    <source>
        <dbReference type="Proteomes" id="UP000694580"/>
    </source>
</evidence>
<evidence type="ECO:0000256" key="1">
    <source>
        <dbReference type="SAM" id="MobiDB-lite"/>
    </source>
</evidence>
<evidence type="ECO:0008006" key="4">
    <source>
        <dbReference type="Google" id="ProtNLM"/>
    </source>
</evidence>
<keyword evidence="3" id="KW-1185">Reference proteome</keyword>
<dbReference type="GeneTree" id="ENSGT00940000166722"/>
<dbReference type="InterPro" id="IPR010736">
    <property type="entry name" value="SHIPPO-rpt"/>
</dbReference>
<proteinExistence type="predicted"/>
<name>A0AAY4D4Y2_9TELE</name>
<sequence length="304" mass="34476">MFYSALVRFDVSAVHPAKKRVGAYIPYSRHDTSVCVLKERTLGPGTYNVYTGDFSATAVQERAKGPGWRRAQETSRWAQMPRLLYREKKSLGPGSYKSTDFVEELEKKPGSVRGVCSSRDRRFPERLFTFSRLWTPGPGTYGKGGNPWAAVEENRMRPDSGLGPGTYDLKSFTELLLSKRTSKRGPYDLFTGQRSNPIISGYFKRVKVNGKNKTKLPKFGEDLEKNNYGRFSSLERFPTAPSERIHQNTRSQWPRPEVSANPVGPGRYDIAEKGGNTVPRSHRSSFLSRTQRYPHCPARDKLIQ</sequence>
<dbReference type="Proteomes" id="UP000694580">
    <property type="component" value="Chromosome 19"/>
</dbReference>
<dbReference type="PANTHER" id="PTHR34914">
    <property type="entry name" value="LYMPHOCYTE EXPANSION MOLECULE"/>
    <property type="match status" value="1"/>
</dbReference>
<protein>
    <recommendedName>
        <fullName evidence="4">Lymphocyte expansion molecule</fullName>
    </recommendedName>
</protein>